<dbReference type="CDD" id="cd17907">
    <property type="entry name" value="FliY_FliN-Y"/>
    <property type="match status" value="1"/>
</dbReference>
<dbReference type="GO" id="GO:0005886">
    <property type="term" value="C:plasma membrane"/>
    <property type="evidence" value="ECO:0007669"/>
    <property type="project" value="UniProtKB-SubCell"/>
</dbReference>
<dbReference type="Gene3D" id="2.30.330.10">
    <property type="entry name" value="SpoA-like"/>
    <property type="match status" value="1"/>
</dbReference>
<dbReference type="SUPFAM" id="SSF101801">
    <property type="entry name" value="Surface presentation of antigens (SPOA)"/>
    <property type="match status" value="1"/>
</dbReference>
<dbReference type="EMBL" id="FNJM01000012">
    <property type="protein sequence ID" value="SDP69381.1"/>
    <property type="molecule type" value="Genomic_DNA"/>
</dbReference>
<dbReference type="InterPro" id="IPR007597">
    <property type="entry name" value="CheC"/>
</dbReference>
<dbReference type="PRINTS" id="PR00956">
    <property type="entry name" value="FLGMOTORFLIN"/>
</dbReference>
<dbReference type="RefSeq" id="WP_089971824.1">
    <property type="nucleotide sequence ID" value="NZ_FNJM01000012.1"/>
</dbReference>
<evidence type="ECO:0000256" key="4">
    <source>
        <dbReference type="ARBA" id="ARBA00022500"/>
    </source>
</evidence>
<evidence type="ECO:0000256" key="3">
    <source>
        <dbReference type="ARBA" id="ARBA00022475"/>
    </source>
</evidence>
<dbReference type="Pfam" id="PF04509">
    <property type="entry name" value="CheC"/>
    <property type="match status" value="2"/>
</dbReference>
<keyword evidence="5" id="KW-0283">Flagellar rotation</keyword>
<dbReference type="InterPro" id="IPR012826">
    <property type="entry name" value="FliN"/>
</dbReference>
<dbReference type="InterPro" id="IPR001543">
    <property type="entry name" value="FliN-like_C"/>
</dbReference>
<evidence type="ECO:0000259" key="7">
    <source>
        <dbReference type="Pfam" id="PF01052"/>
    </source>
</evidence>
<evidence type="ECO:0000256" key="2">
    <source>
        <dbReference type="ARBA" id="ARBA00009226"/>
    </source>
</evidence>
<accession>A0A1H0UTF2</accession>
<dbReference type="GO" id="GO:0009425">
    <property type="term" value="C:bacterial-type flagellum basal body"/>
    <property type="evidence" value="ECO:0007669"/>
    <property type="project" value="InterPro"/>
</dbReference>
<name>A0A1H0UTF2_9CLOT</name>
<evidence type="ECO:0000259" key="8">
    <source>
        <dbReference type="Pfam" id="PF04509"/>
    </source>
</evidence>
<dbReference type="InterPro" id="IPR036429">
    <property type="entry name" value="SpoA-like_sf"/>
</dbReference>
<dbReference type="Gene3D" id="3.40.1550.10">
    <property type="entry name" value="CheC-like"/>
    <property type="match status" value="1"/>
</dbReference>
<evidence type="ECO:0000256" key="6">
    <source>
        <dbReference type="ARBA" id="ARBA00023136"/>
    </source>
</evidence>
<dbReference type="GO" id="GO:0006935">
    <property type="term" value="P:chemotaxis"/>
    <property type="evidence" value="ECO:0007669"/>
    <property type="project" value="UniProtKB-KW"/>
</dbReference>
<keyword evidence="10" id="KW-1185">Reference proteome</keyword>
<reference evidence="9 10" key="1">
    <citation type="submission" date="2016-10" db="EMBL/GenBank/DDBJ databases">
        <authorList>
            <person name="de Groot N.N."/>
        </authorList>
    </citation>
    <scope>NUCLEOTIDE SEQUENCE [LARGE SCALE GENOMIC DNA]</scope>
    <source>
        <strain evidence="9 10">DSM 12272</strain>
    </source>
</reference>
<comment type="subcellular location">
    <subcellularLocation>
        <location evidence="1">Cell membrane</location>
        <topology evidence="1">Peripheral membrane protein</topology>
        <orientation evidence="1">Cytoplasmic side</orientation>
    </subcellularLocation>
</comment>
<dbReference type="InterPro" id="IPR028976">
    <property type="entry name" value="CheC-like_sf"/>
</dbReference>
<dbReference type="STRING" id="94869.SAMN04488529_11279"/>
<keyword evidence="6" id="KW-0472">Membrane</keyword>
<dbReference type="GO" id="GO:0071973">
    <property type="term" value="P:bacterial-type flagellum-dependent cell motility"/>
    <property type="evidence" value="ECO:0007669"/>
    <property type="project" value="InterPro"/>
</dbReference>
<evidence type="ECO:0000256" key="1">
    <source>
        <dbReference type="ARBA" id="ARBA00004413"/>
    </source>
</evidence>
<keyword evidence="9" id="KW-0966">Cell projection</keyword>
<keyword evidence="4" id="KW-0145">Chemotaxis</keyword>
<comment type="similarity">
    <text evidence="2">Belongs to the FliN/MopA/SpaO family.</text>
</comment>
<dbReference type="OrthoDB" id="9773459at2"/>
<dbReference type="PANTHER" id="PTHR43484:SF1">
    <property type="entry name" value="FLAGELLAR MOTOR SWITCH PROTEIN FLIN"/>
    <property type="match status" value="1"/>
</dbReference>
<protein>
    <submittedName>
        <fullName evidence="9">Flagellar motor switch protein FliN/FliY</fullName>
    </submittedName>
</protein>
<keyword evidence="9" id="KW-0282">Flagellum</keyword>
<evidence type="ECO:0000313" key="9">
    <source>
        <dbReference type="EMBL" id="SDP69381.1"/>
    </source>
</evidence>
<dbReference type="NCBIfam" id="TIGR02480">
    <property type="entry name" value="fliN"/>
    <property type="match status" value="1"/>
</dbReference>
<proteinExistence type="inferred from homology"/>
<organism evidence="9 10">
    <name type="scientific">Clostridium gasigenes</name>
    <dbReference type="NCBI Taxonomy" id="94869"/>
    <lineage>
        <taxon>Bacteria</taxon>
        <taxon>Bacillati</taxon>
        <taxon>Bacillota</taxon>
        <taxon>Clostridia</taxon>
        <taxon>Eubacteriales</taxon>
        <taxon>Clostridiaceae</taxon>
        <taxon>Clostridium</taxon>
    </lineage>
</organism>
<dbReference type="AlphaFoldDB" id="A0A1H0UTF2"/>
<sequence>MSNGFLSQEEIDALLNGDIEASKENVDIEVLTAIEKDLLGEIGNISMGSASTALYQLVNQQVNITTPVVSITTLGKIKKEFDYPNIILDVEYTEGIVGRNILIMQVADAGVIANLMMGGDGNVQNTELSEIEISAVQEAMNQMIGSSATSMATMFARIVNISPPNSKIWSEISETISDALDEDEEIVRVKFNITIGTLVDSEIMQILPIETAKKIVSIMMGEENLEEPAPQVNNHKVEEKTISYELQAEVQREPEREVKAVEVHEAKFGQLTPSRIGEPHKNIDLILDVPLNISVVLGRTKKSVKDILNLSTGSLIELDKLAEEPVEILVNGKKIAYGEVVVVDENFGVRITNIVSGVDRIKSLK</sequence>
<dbReference type="Pfam" id="PF01052">
    <property type="entry name" value="FliMN_C"/>
    <property type="match status" value="1"/>
</dbReference>
<feature type="domain" description="Flagellar motor switch protein FliN-like C-terminal" evidence="7">
    <location>
        <begin position="285"/>
        <end position="355"/>
    </location>
</feature>
<gene>
    <name evidence="9" type="ORF">SAMN04488529_11279</name>
</gene>
<dbReference type="SUPFAM" id="SSF103039">
    <property type="entry name" value="CheC-like"/>
    <property type="match status" value="1"/>
</dbReference>
<dbReference type="Proteomes" id="UP000198597">
    <property type="component" value="Unassembled WGS sequence"/>
</dbReference>
<dbReference type="PANTHER" id="PTHR43484">
    <property type="match status" value="1"/>
</dbReference>
<dbReference type="InterPro" id="IPR001172">
    <property type="entry name" value="FliN_T3SS_HrcQb"/>
</dbReference>
<dbReference type="GO" id="GO:0016787">
    <property type="term" value="F:hydrolase activity"/>
    <property type="evidence" value="ECO:0007669"/>
    <property type="project" value="InterPro"/>
</dbReference>
<evidence type="ECO:0000313" key="10">
    <source>
        <dbReference type="Proteomes" id="UP000198597"/>
    </source>
</evidence>
<dbReference type="InterPro" id="IPR051469">
    <property type="entry name" value="FliN/MopA/SpaO"/>
</dbReference>
<feature type="domain" description="CheC-like protein" evidence="8">
    <location>
        <begin position="131"/>
        <end position="167"/>
    </location>
</feature>
<dbReference type="NCBIfam" id="NF005995">
    <property type="entry name" value="PRK08119.1"/>
    <property type="match status" value="1"/>
</dbReference>
<keyword evidence="9" id="KW-0969">Cilium</keyword>
<evidence type="ECO:0000256" key="5">
    <source>
        <dbReference type="ARBA" id="ARBA00022779"/>
    </source>
</evidence>
<feature type="domain" description="CheC-like protein" evidence="8">
    <location>
        <begin position="34"/>
        <end position="71"/>
    </location>
</feature>
<dbReference type="GO" id="GO:0003774">
    <property type="term" value="F:cytoskeletal motor activity"/>
    <property type="evidence" value="ECO:0007669"/>
    <property type="project" value="InterPro"/>
</dbReference>
<keyword evidence="3" id="KW-1003">Cell membrane</keyword>